<comment type="similarity">
    <text evidence="2">Belongs to the NifU family.</text>
</comment>
<feature type="compositionally biased region" description="Basic and acidic residues" evidence="11">
    <location>
        <begin position="1800"/>
        <end position="1812"/>
    </location>
</feature>
<feature type="region of interest" description="Disordered" evidence="11">
    <location>
        <begin position="978"/>
        <end position="1012"/>
    </location>
</feature>
<dbReference type="InterPro" id="IPR011992">
    <property type="entry name" value="EF-hand-dom_pair"/>
</dbReference>
<feature type="region of interest" description="Disordered" evidence="11">
    <location>
        <begin position="2268"/>
        <end position="2381"/>
    </location>
</feature>
<keyword evidence="6 10" id="KW-0175">Coiled coil</keyword>
<dbReference type="InterPro" id="IPR025954">
    <property type="entry name" value="DBC1/CARP1_inactive_NUDIX"/>
</dbReference>
<feature type="region of interest" description="Disordered" evidence="11">
    <location>
        <begin position="386"/>
        <end position="410"/>
    </location>
</feature>
<feature type="compositionally biased region" description="Low complexity" evidence="11">
    <location>
        <begin position="1948"/>
        <end position="1961"/>
    </location>
</feature>
<feature type="region of interest" description="Disordered" evidence="11">
    <location>
        <begin position="576"/>
        <end position="731"/>
    </location>
</feature>
<dbReference type="InterPro" id="IPR001075">
    <property type="entry name" value="NIF_FeS_clus_asmbl_NifU_C"/>
</dbReference>
<evidence type="ECO:0000313" key="14">
    <source>
        <dbReference type="Proteomes" id="UP001152803"/>
    </source>
</evidence>
<dbReference type="Pfam" id="PF01106">
    <property type="entry name" value="NifU"/>
    <property type="match status" value="1"/>
</dbReference>
<dbReference type="Pfam" id="PF14444">
    <property type="entry name" value="S1-like"/>
    <property type="match status" value="1"/>
</dbReference>
<dbReference type="OrthoDB" id="10020110at2759"/>
<feature type="compositionally biased region" description="Basic residues" evidence="11">
    <location>
        <begin position="1919"/>
        <end position="1945"/>
    </location>
</feature>
<dbReference type="Pfam" id="PF14443">
    <property type="entry name" value="DBC1"/>
    <property type="match status" value="1"/>
</dbReference>
<evidence type="ECO:0000256" key="3">
    <source>
        <dbReference type="ARBA" id="ARBA00018782"/>
    </source>
</evidence>
<dbReference type="InterPro" id="IPR036361">
    <property type="entry name" value="SAP_dom_sf"/>
</dbReference>
<feature type="compositionally biased region" description="Polar residues" evidence="11">
    <location>
        <begin position="1751"/>
        <end position="1766"/>
    </location>
</feature>
<comment type="subcellular location">
    <subcellularLocation>
        <location evidence="1">Cytoplasm</location>
        <location evidence="1">Perinuclear region</location>
    </subcellularLocation>
</comment>
<dbReference type="PROSITE" id="PS50800">
    <property type="entry name" value="SAP"/>
    <property type="match status" value="1"/>
</dbReference>
<evidence type="ECO:0000256" key="9">
    <source>
        <dbReference type="ARBA" id="ARBA00072349"/>
    </source>
</evidence>
<feature type="compositionally biased region" description="Polar residues" evidence="11">
    <location>
        <begin position="1778"/>
        <end position="1798"/>
    </location>
</feature>
<feature type="region of interest" description="Disordered" evidence="11">
    <location>
        <begin position="1049"/>
        <end position="1094"/>
    </location>
</feature>
<feature type="compositionally biased region" description="Basic and acidic residues" evidence="11">
    <location>
        <begin position="670"/>
        <end position="710"/>
    </location>
</feature>
<dbReference type="InterPro" id="IPR014824">
    <property type="entry name" value="Nfu/NifU_N"/>
</dbReference>
<dbReference type="Gene3D" id="3.30.1370.70">
    <property type="entry name" value="Scaffold protein Nfu/NifU, N-terminal domain"/>
    <property type="match status" value="1"/>
</dbReference>
<dbReference type="Pfam" id="PF08712">
    <property type="entry name" value="Nfu_N"/>
    <property type="match status" value="1"/>
</dbReference>
<reference evidence="13" key="1">
    <citation type="journal article" date="2023" name="Science">
        <title>Genome structures resolve the early diversification of teleost fishes.</title>
        <authorList>
            <person name="Parey E."/>
            <person name="Louis A."/>
            <person name="Montfort J."/>
            <person name="Bouchez O."/>
            <person name="Roques C."/>
            <person name="Iampietro C."/>
            <person name="Lluch J."/>
            <person name="Castinel A."/>
            <person name="Donnadieu C."/>
            <person name="Desvignes T."/>
            <person name="Floi Bucao C."/>
            <person name="Jouanno E."/>
            <person name="Wen M."/>
            <person name="Mejri S."/>
            <person name="Dirks R."/>
            <person name="Jansen H."/>
            <person name="Henkel C."/>
            <person name="Chen W.J."/>
            <person name="Zahm M."/>
            <person name="Cabau C."/>
            <person name="Klopp C."/>
            <person name="Thompson A.W."/>
            <person name="Robinson-Rechavi M."/>
            <person name="Braasch I."/>
            <person name="Lecointre G."/>
            <person name="Bobe J."/>
            <person name="Postlethwait J.H."/>
            <person name="Berthelot C."/>
            <person name="Roest Crollius H."/>
            <person name="Guiguen Y."/>
        </authorList>
    </citation>
    <scope>NUCLEOTIDE SEQUENCE</scope>
    <source>
        <strain evidence="13">Concon-B</strain>
    </source>
</reference>
<keyword evidence="8" id="KW-0131">Cell cycle</keyword>
<feature type="region of interest" description="Disordered" evidence="11">
    <location>
        <begin position="1751"/>
        <end position="1814"/>
    </location>
</feature>
<dbReference type="SMART" id="SM00932">
    <property type="entry name" value="Nfu_N"/>
    <property type="match status" value="1"/>
</dbReference>
<feature type="coiled-coil region" evidence="10">
    <location>
        <begin position="1406"/>
        <end position="1475"/>
    </location>
</feature>
<feature type="compositionally biased region" description="Basic and acidic residues" evidence="11">
    <location>
        <begin position="2039"/>
        <end position="2056"/>
    </location>
</feature>
<name>A0A9Q1HN79_CONCO</name>
<dbReference type="SUPFAM" id="SSF68906">
    <property type="entry name" value="SAP domain"/>
    <property type="match status" value="1"/>
</dbReference>
<protein>
    <recommendedName>
        <fullName evidence="9">Cell division cycle and apoptosis regulator protein 1</fullName>
    </recommendedName>
    <alternativeName>
        <fullName evidence="3">NFU1 iron-sulfur cluster scaffold homolog, mitochondrial</fullName>
    </alternativeName>
</protein>
<keyword evidence="5" id="KW-0597">Phosphoprotein</keyword>
<evidence type="ECO:0000256" key="11">
    <source>
        <dbReference type="SAM" id="MobiDB-lite"/>
    </source>
</evidence>
<feature type="compositionally biased region" description="Polar residues" evidence="11">
    <location>
        <begin position="2059"/>
        <end position="2069"/>
    </location>
</feature>
<feature type="region of interest" description="Disordered" evidence="11">
    <location>
        <begin position="1173"/>
        <end position="1291"/>
    </location>
</feature>
<dbReference type="PANTHER" id="PTHR14304">
    <property type="entry name" value="CELL DIVISION CYCLE AND APOPTOSIS REGULATOR PROTEIN"/>
    <property type="match status" value="1"/>
</dbReference>
<dbReference type="Pfam" id="PF02037">
    <property type="entry name" value="SAP"/>
    <property type="match status" value="1"/>
</dbReference>
<evidence type="ECO:0000256" key="10">
    <source>
        <dbReference type="SAM" id="Coils"/>
    </source>
</evidence>
<feature type="compositionally biased region" description="Basic and acidic residues" evidence="11">
    <location>
        <begin position="1263"/>
        <end position="1291"/>
    </location>
</feature>
<feature type="compositionally biased region" description="Acidic residues" evidence="11">
    <location>
        <begin position="1230"/>
        <end position="1262"/>
    </location>
</feature>
<feature type="compositionally biased region" description="Acidic residues" evidence="11">
    <location>
        <begin position="984"/>
        <end position="996"/>
    </location>
</feature>
<dbReference type="SUPFAM" id="SSF117916">
    <property type="entry name" value="Fe-S cluster assembly (FSCA) domain-like"/>
    <property type="match status" value="1"/>
</dbReference>
<dbReference type="SUPFAM" id="SSF47473">
    <property type="entry name" value="EF-hand"/>
    <property type="match status" value="1"/>
</dbReference>
<feature type="region of interest" description="Disordered" evidence="11">
    <location>
        <begin position="1904"/>
        <end position="2108"/>
    </location>
</feature>
<sequence length="2418" mass="270950">MKDTAASRMGRRTQQAMSGRRTQWTEHRTGPSCAGADENLSAAFHTVDHSILLSALSAMGICGTALDWIESYLSGRSFQVAWAASTCHLAPPLSEPPPHAHDYCTLLDLFQVEGVKSVFFGPDFITVTKRDDDVEWADVKRNVIETITKFFESGSPVTVGETHMESSLSEEEEDEVISMIKELLDTRIRPTVQEDGGDVIFKGFEDGTVKLKLVGSCTGCPSSAVTLRSGIQNMLQFYIPEVDGVLQVEDELDEPRYQTAMTSPKKQSMRRAGPARALWCLAACTSLPVHEQDEDTQHDLPRNLRHGSVWGPEEPSMGCPVRGHGALGVQQPSLLGASPSMYSQQSLSSQSANYQLSQQTAALQQQAAAAAAAAALQQSQINSALQQYQQQQQAPPPPQAPPPQQTLYNVPHQLPQPQQALLSQPPVALPTSLGLSNPQQTAQITVSYPSPRSSHQPQPQKQRVFTGVVNKLHDTFGFVDEDVFFQLSAVKGKTPQVGDRVLVEAVYNPNMPFKWNAQRIQTLPQLASQPQAQSLPPVSSQLVSFYSDPGLPRYSEMHPTVDSRQNPVSEPQLLAECESEDVQHKATPRAQPDEASPTRHAPVPAPPLRVQPASPGTAALPPAGTALRRLTGPLLQNPPQPLLPQPPPKECVFSGGLLQPPVRMMSQPVRRLDPPPRFPSRSERPELILRKDDRSRERDRERRRSRERSPARKRSRDRSPRRERSPRRPRRVVPRYTVQFSKFSLDGYSCDMMELRRRYQSLYIPSDFFHAEFSWVDGFPLSRPFQFGNYCNFHIMNREVDPLTKNTAILDPPDANHTYSAKVMLLANPSLDELYHKSCALAEDTQELRDSFQHPARLIKFLVGMRGKDEAMAIGGHWSPSLDGADPEEDASVLIKTAIRCCKALTGIDLSLCTQWYRFAEIRYQRPEETHKGRTVPAHVETVVLFLPDVWHCLPTRSEWEWLARALKEQLAEKLSAERKEADAEQEEEEKDEEDLKEVTTPTHWAKLDPKSMKVNDLRKELESRTLSSKGLKSQLIARLTKQLKLEEQLEEAQEPEKPEPPPVEEEEPARSEEDREEEERKRQQDVERQRRERRYVLPDEPTIIVHPNWAAKNGKFDCSVMSLSVLLDYRLEDNKEHSFEVSLFAELFNEMLQRDFGYRIYRSLAALPFKDEKKEKRDKGKKEVEKKEEKKEEKKDIKKEKEDEEPAVKKMKDEREDRKEEEKERVLKEEEEEDEGNAEEYDPMEAEEGDDEDYDDKDDEDSNGRDRRDERRDDRKSKERSSKDKEKKQMVTHNRDLLMAFVYFDQSHCGYLLEKDLEEIMYTLGLHLSRAQVKKLLNKPFVKESCFYRKLTDRAKDEGSPVVPEASLDGLLGNTALLPCRARLGAASEQQSGGMVVFNGAMLDVSSMMQKLEKSERGREDVEQKLMTQDTKIDEDAKHILHMETTNRSLVCELDELKTKLAQTEGSLTATEETKSLFEDQLNKTVSDLNGVIKELQGVLQKPRVVQLSPPSLALVFAQDKESSRTASSASGGDIFADFKAQNMRSFWNKRLVKAMTEVHFQGWMENFVLVVQGNANHLEVLREAWMRRALRSPRGFTIRAVGDLSPVQMAPITQSQFIPLSEVLCSVISDMNTAHTTVSQEALFSHMMKAYPGMTIPTQDILYNALGSLIKERKIYHTGEGYFIVTPQTYFITNSVVKDKHWWTSAENDPPSPPPITYLVSSESCVESSALPPPEPPPVAHCKSCSCFSTSAPDQHSVTESTARSLKWPRDPKPSIQHQATSTAAHYQPSEMSKSTTSRKDKEKDKEKVGRKFGLSFFRRNAGKKEKPRKEYATFSGQFPPAEWPVRDEDDLNNLPRDLEHAIIRRINPELTVDNLVRHTVLMKRLEEKGGEKAVDRGVSTEILASKQGHPSDKPGKRSTSRTARSKKRARSSREKQKQKRKGLSPDDPGLDLGPSPRGLEVDETVPPAHPHPTADPKNVLKMRIENPFLSRSGLQRKPEESRQTGGSKEHTGYRSKSWDPSQNKKPFNTTGTPLATKDRSCETLDTQPEKELLGDYSSSYPETSTLRIEDKNKKLTETKVRGRGLKDHKGNDTKYKTSQDENARGRLHQQYAPRQTNIVDLPAHPVLTQISHQISTAVSPYGPNPSTQHLLGLSAQQQRPGHYSSHTPQPLKSSASRADSGQTESDSFTDEDQMLYQREVEEDDDACSSLYLNEDSMNEGSEVSHSERILYQQSSAEGDGDSTFVEGGVHQGSVLGTNQQVDCRWHEPSSQQPSSLCVPARASLAPPRPGGEAEPRAVSLSGAPGACQGSEVDSDTETLHRSADEAELQGAAGSPCPAAANQSVPTGGGTGEAVENHSSTGDSGIDSPRTQGSLASSGAGIADGLKQQVFLQDLEKLHSRHSQKSLLQLTPTMNV</sequence>
<evidence type="ECO:0000256" key="2">
    <source>
        <dbReference type="ARBA" id="ARBA00006420"/>
    </source>
</evidence>
<keyword evidence="14" id="KW-1185">Reference proteome</keyword>
<feature type="compositionally biased region" description="Polar residues" evidence="11">
    <location>
        <begin position="2359"/>
        <end position="2379"/>
    </location>
</feature>
<accession>A0A9Q1HN79</accession>
<dbReference type="FunFam" id="1.10.720.30:FF:000006">
    <property type="entry name" value="Cell division cycle and apoptosis regulator protein 1"/>
    <property type="match status" value="1"/>
</dbReference>
<dbReference type="PANTHER" id="PTHR14304:SF14">
    <property type="entry name" value="CELL DIVISION CYCLE AND APOPTOSIS REGULATOR PROTEIN 1"/>
    <property type="match status" value="1"/>
</dbReference>
<dbReference type="Pfam" id="PF10264">
    <property type="entry name" value="WHD_Storkhead"/>
    <property type="match status" value="1"/>
</dbReference>
<feature type="compositionally biased region" description="Pro residues" evidence="11">
    <location>
        <begin position="394"/>
        <end position="404"/>
    </location>
</feature>
<dbReference type="Proteomes" id="UP001152803">
    <property type="component" value="Unassembled WGS sequence"/>
</dbReference>
<dbReference type="InterPro" id="IPR045353">
    <property type="entry name" value="LAIKA"/>
</dbReference>
<keyword evidence="7" id="KW-0010">Activator</keyword>
<proteinExistence type="inferred from homology"/>
<feature type="compositionally biased region" description="Basic and acidic residues" evidence="11">
    <location>
        <begin position="1069"/>
        <end position="1094"/>
    </location>
</feature>
<feature type="compositionally biased region" description="Polar residues" evidence="11">
    <location>
        <begin position="2157"/>
        <end position="2189"/>
    </location>
</feature>
<dbReference type="InterPro" id="IPR034904">
    <property type="entry name" value="FSCA_dom_sf"/>
</dbReference>
<feature type="compositionally biased region" description="Polar residues" evidence="11">
    <location>
        <begin position="12"/>
        <end position="22"/>
    </location>
</feature>
<gene>
    <name evidence="13" type="ORF">COCON_G00227690</name>
</gene>
<dbReference type="GO" id="GO:0005634">
    <property type="term" value="C:nucleus"/>
    <property type="evidence" value="ECO:0007669"/>
    <property type="project" value="TreeGrafter"/>
</dbReference>
<dbReference type="FunFam" id="3.30.300.130:FF:000001">
    <property type="entry name" value="NFU1 iron-sulfur cluster scaffold"/>
    <property type="match status" value="1"/>
</dbReference>
<dbReference type="Pfam" id="PF19256">
    <property type="entry name" value="LAIKA"/>
    <property type="match status" value="1"/>
</dbReference>
<evidence type="ECO:0000256" key="7">
    <source>
        <dbReference type="ARBA" id="ARBA00023159"/>
    </source>
</evidence>
<feature type="compositionally biased region" description="Low complexity" evidence="11">
    <location>
        <begin position="612"/>
        <end position="635"/>
    </location>
</feature>
<feature type="compositionally biased region" description="Basic and acidic residues" evidence="11">
    <location>
        <begin position="2070"/>
        <end position="2107"/>
    </location>
</feature>
<dbReference type="InterPro" id="IPR025224">
    <property type="entry name" value="CCAR1/CCAR2"/>
</dbReference>
<dbReference type="Gene3D" id="3.30.300.130">
    <property type="entry name" value="Fe-S cluster assembly (FSCA)"/>
    <property type="match status" value="1"/>
</dbReference>
<evidence type="ECO:0000256" key="5">
    <source>
        <dbReference type="ARBA" id="ARBA00022553"/>
    </source>
</evidence>
<evidence type="ECO:0000256" key="6">
    <source>
        <dbReference type="ARBA" id="ARBA00023054"/>
    </source>
</evidence>
<dbReference type="SMART" id="SM00513">
    <property type="entry name" value="SAP"/>
    <property type="match status" value="1"/>
</dbReference>
<dbReference type="InterPro" id="IPR025223">
    <property type="entry name" value="S1-like_RNA-bd_dom"/>
</dbReference>
<evidence type="ECO:0000256" key="8">
    <source>
        <dbReference type="ARBA" id="ARBA00023306"/>
    </source>
</evidence>
<dbReference type="SMART" id="SM01122">
    <property type="entry name" value="DBC1"/>
    <property type="match status" value="1"/>
</dbReference>
<dbReference type="GO" id="GO:0016226">
    <property type="term" value="P:iron-sulfur cluster assembly"/>
    <property type="evidence" value="ECO:0007669"/>
    <property type="project" value="InterPro"/>
</dbReference>
<evidence type="ECO:0000256" key="1">
    <source>
        <dbReference type="ARBA" id="ARBA00004556"/>
    </source>
</evidence>
<evidence type="ECO:0000313" key="13">
    <source>
        <dbReference type="EMBL" id="KAJ8250847.1"/>
    </source>
</evidence>
<dbReference type="SUPFAM" id="SSF110836">
    <property type="entry name" value="Hypothetical protein SAV1430"/>
    <property type="match status" value="1"/>
</dbReference>
<dbReference type="InterPro" id="IPR036498">
    <property type="entry name" value="Nfu/NifU_N_sf"/>
</dbReference>
<feature type="region of interest" description="Disordered" evidence="11">
    <location>
        <begin position="1"/>
        <end position="30"/>
    </location>
</feature>
<dbReference type="EMBL" id="JAFJMO010000018">
    <property type="protein sequence ID" value="KAJ8250847.1"/>
    <property type="molecule type" value="Genomic_DNA"/>
</dbReference>
<keyword evidence="4" id="KW-0963">Cytoplasm</keyword>
<feature type="compositionally biased region" description="Polar residues" evidence="11">
    <location>
        <begin position="2021"/>
        <end position="2036"/>
    </location>
</feature>
<comment type="caution">
    <text evidence="13">The sequence shown here is derived from an EMBL/GenBank/DDBJ whole genome shotgun (WGS) entry which is preliminary data.</text>
</comment>
<evidence type="ECO:0000259" key="12">
    <source>
        <dbReference type="PROSITE" id="PS50800"/>
    </source>
</evidence>
<dbReference type="GO" id="GO:0051536">
    <property type="term" value="F:iron-sulfur cluster binding"/>
    <property type="evidence" value="ECO:0007669"/>
    <property type="project" value="InterPro"/>
</dbReference>
<dbReference type="InterPro" id="IPR019391">
    <property type="entry name" value="Storkhead-box_WHD"/>
</dbReference>
<feature type="compositionally biased region" description="Basic and acidic residues" evidence="11">
    <location>
        <begin position="1999"/>
        <end position="2015"/>
    </location>
</feature>
<dbReference type="GO" id="GO:0005506">
    <property type="term" value="F:iron ion binding"/>
    <property type="evidence" value="ECO:0007669"/>
    <property type="project" value="InterPro"/>
</dbReference>
<feature type="compositionally biased region" description="Basic and acidic residues" evidence="11">
    <location>
        <begin position="1173"/>
        <end position="1229"/>
    </location>
</feature>
<feature type="domain" description="SAP" evidence="12">
    <location>
        <begin position="1010"/>
        <end position="1044"/>
    </location>
</feature>
<organism evidence="13 14">
    <name type="scientific">Conger conger</name>
    <name type="common">Conger eel</name>
    <name type="synonym">Muraena conger</name>
    <dbReference type="NCBI Taxonomy" id="82655"/>
    <lineage>
        <taxon>Eukaryota</taxon>
        <taxon>Metazoa</taxon>
        <taxon>Chordata</taxon>
        <taxon>Craniata</taxon>
        <taxon>Vertebrata</taxon>
        <taxon>Euteleostomi</taxon>
        <taxon>Actinopterygii</taxon>
        <taxon>Neopterygii</taxon>
        <taxon>Teleostei</taxon>
        <taxon>Anguilliformes</taxon>
        <taxon>Congridae</taxon>
        <taxon>Conger</taxon>
    </lineage>
</organism>
<dbReference type="GO" id="GO:0006355">
    <property type="term" value="P:regulation of DNA-templated transcription"/>
    <property type="evidence" value="ECO:0007669"/>
    <property type="project" value="InterPro"/>
</dbReference>
<dbReference type="Gene3D" id="1.10.720.30">
    <property type="entry name" value="SAP domain"/>
    <property type="match status" value="1"/>
</dbReference>
<feature type="compositionally biased region" description="Pro residues" evidence="11">
    <location>
        <begin position="636"/>
        <end position="649"/>
    </location>
</feature>
<feature type="region of interest" description="Disordered" evidence="11">
    <location>
        <begin position="2157"/>
        <end position="2194"/>
    </location>
</feature>
<dbReference type="InterPro" id="IPR003034">
    <property type="entry name" value="SAP_dom"/>
</dbReference>
<evidence type="ECO:0000256" key="4">
    <source>
        <dbReference type="ARBA" id="ARBA00022490"/>
    </source>
</evidence>
<dbReference type="GO" id="GO:0048471">
    <property type="term" value="C:perinuclear region of cytoplasm"/>
    <property type="evidence" value="ECO:0007669"/>
    <property type="project" value="UniProtKB-SubCell"/>
</dbReference>